<dbReference type="AlphaFoldDB" id="X0UC91"/>
<name>X0UC91_9ZZZZ</name>
<protein>
    <recommendedName>
        <fullName evidence="5">Branched-chain amino acid ATP-binding cassette transporter C-terminal domain-containing protein</fullName>
    </recommendedName>
</protein>
<proteinExistence type="inferred from homology"/>
<comment type="similarity">
    <text evidence="1">Belongs to the ABC transporter superfamily.</text>
</comment>
<evidence type="ECO:0000256" key="3">
    <source>
        <dbReference type="ARBA" id="ARBA00022970"/>
    </source>
</evidence>
<keyword evidence="2" id="KW-0813">Transport</keyword>
<feature type="non-terminal residue" evidence="4">
    <location>
        <position position="1"/>
    </location>
</feature>
<dbReference type="GO" id="GO:0015807">
    <property type="term" value="P:L-amino acid transport"/>
    <property type="evidence" value="ECO:0007669"/>
    <property type="project" value="TreeGrafter"/>
</dbReference>
<dbReference type="InterPro" id="IPR052156">
    <property type="entry name" value="BCAA_Transport_ATP-bd_LivF"/>
</dbReference>
<dbReference type="EMBL" id="BARS01021402">
    <property type="protein sequence ID" value="GAG03210.1"/>
    <property type="molecule type" value="Genomic_DNA"/>
</dbReference>
<evidence type="ECO:0000256" key="2">
    <source>
        <dbReference type="ARBA" id="ARBA00022448"/>
    </source>
</evidence>
<organism evidence="4">
    <name type="scientific">marine sediment metagenome</name>
    <dbReference type="NCBI Taxonomy" id="412755"/>
    <lineage>
        <taxon>unclassified sequences</taxon>
        <taxon>metagenomes</taxon>
        <taxon>ecological metagenomes</taxon>
    </lineage>
</organism>
<dbReference type="GO" id="GO:0015658">
    <property type="term" value="F:branched-chain amino acid transmembrane transporter activity"/>
    <property type="evidence" value="ECO:0007669"/>
    <property type="project" value="TreeGrafter"/>
</dbReference>
<evidence type="ECO:0008006" key="5">
    <source>
        <dbReference type="Google" id="ProtNLM"/>
    </source>
</evidence>
<evidence type="ECO:0000256" key="1">
    <source>
        <dbReference type="ARBA" id="ARBA00005417"/>
    </source>
</evidence>
<gene>
    <name evidence="4" type="ORF">S01H1_34382</name>
</gene>
<accession>X0UC91</accession>
<dbReference type="PANTHER" id="PTHR43820">
    <property type="entry name" value="HIGH-AFFINITY BRANCHED-CHAIN AMINO ACID TRANSPORT ATP-BINDING PROTEIN LIVF"/>
    <property type="match status" value="1"/>
</dbReference>
<sequence length="57" mass="6347">TMLIVEQNARMALNFSQRGYVLETGSIVLSGSSEELIANREVQRAYLGKGRKGFLED</sequence>
<comment type="caution">
    <text evidence="4">The sequence shown here is derived from an EMBL/GenBank/DDBJ whole genome shotgun (WGS) entry which is preliminary data.</text>
</comment>
<dbReference type="PANTHER" id="PTHR43820:SF3">
    <property type="entry name" value="BRANCHED-CHAIN AMINO ACID TRANSPORT SYSTEM,ATP-BINDING PROTEIN"/>
    <property type="match status" value="1"/>
</dbReference>
<keyword evidence="3" id="KW-0029">Amino-acid transport</keyword>
<evidence type="ECO:0000313" key="4">
    <source>
        <dbReference type="EMBL" id="GAG03210.1"/>
    </source>
</evidence>
<reference evidence="4" key="1">
    <citation type="journal article" date="2014" name="Front. Microbiol.">
        <title>High frequency of phylogenetically diverse reductive dehalogenase-homologous genes in deep subseafloor sedimentary metagenomes.</title>
        <authorList>
            <person name="Kawai M."/>
            <person name="Futagami T."/>
            <person name="Toyoda A."/>
            <person name="Takaki Y."/>
            <person name="Nishi S."/>
            <person name="Hori S."/>
            <person name="Arai W."/>
            <person name="Tsubouchi T."/>
            <person name="Morono Y."/>
            <person name="Uchiyama I."/>
            <person name="Ito T."/>
            <person name="Fujiyama A."/>
            <person name="Inagaki F."/>
            <person name="Takami H."/>
        </authorList>
    </citation>
    <scope>NUCLEOTIDE SEQUENCE</scope>
    <source>
        <strain evidence="4">Expedition CK06-06</strain>
    </source>
</reference>